<dbReference type="EMBL" id="CABMJJ010000007">
    <property type="protein sequence ID" value="VVC03144.1"/>
    <property type="molecule type" value="Genomic_DNA"/>
</dbReference>
<evidence type="ECO:0000313" key="7">
    <source>
        <dbReference type="EMBL" id="VVC03144.1"/>
    </source>
</evidence>
<keyword evidence="5 6" id="KW-0472">Membrane</keyword>
<dbReference type="Proteomes" id="UP000789941">
    <property type="component" value="Unassembled WGS sequence"/>
</dbReference>
<comment type="subcellular location">
    <subcellularLocation>
        <location evidence="1">Membrane</location>
        <topology evidence="1">Single-pass membrane protein</topology>
    </subcellularLocation>
</comment>
<evidence type="ECO:0000256" key="5">
    <source>
        <dbReference type="ARBA" id="ARBA00023136"/>
    </source>
</evidence>
<dbReference type="PANTHER" id="PTHR34478:SF2">
    <property type="entry name" value="MEMBRANE PROTEIN"/>
    <property type="match status" value="1"/>
</dbReference>
<dbReference type="SUPFAM" id="SSF140478">
    <property type="entry name" value="LemA-like"/>
    <property type="match status" value="1"/>
</dbReference>
<evidence type="ECO:0000256" key="4">
    <source>
        <dbReference type="ARBA" id="ARBA00022989"/>
    </source>
</evidence>
<keyword evidence="4 6" id="KW-1133">Transmembrane helix</keyword>
<proteinExistence type="inferred from homology"/>
<dbReference type="InterPro" id="IPR007156">
    <property type="entry name" value="MamQ_LemA"/>
</dbReference>
<comment type="similarity">
    <text evidence="2">Belongs to the LemA family.</text>
</comment>
<gene>
    <name evidence="7" type="ORF">LFW2832_00197</name>
</gene>
<dbReference type="AlphaFoldDB" id="A0A5E4LME4"/>
<evidence type="ECO:0000256" key="3">
    <source>
        <dbReference type="ARBA" id="ARBA00022692"/>
    </source>
</evidence>
<organism evidence="7 8">
    <name type="scientific">Candidatus Bilamarchaeum dharawalense</name>
    <dbReference type="NCBI Taxonomy" id="2885759"/>
    <lineage>
        <taxon>Archaea</taxon>
        <taxon>Candidatus Micrarchaeota</taxon>
        <taxon>Candidatus Micrarchaeia</taxon>
        <taxon>Candidatus Anstonellales</taxon>
        <taxon>Candidatus Bilamarchaeaceae</taxon>
        <taxon>Candidatus Bilamarchaeum</taxon>
    </lineage>
</organism>
<dbReference type="InterPro" id="IPR023353">
    <property type="entry name" value="LemA-like_dom_sf"/>
</dbReference>
<evidence type="ECO:0000256" key="1">
    <source>
        <dbReference type="ARBA" id="ARBA00004167"/>
    </source>
</evidence>
<reference evidence="7 8" key="1">
    <citation type="submission" date="2019-08" db="EMBL/GenBank/DDBJ databases">
        <authorList>
            <person name="Vazquez-Campos X."/>
        </authorList>
    </citation>
    <scope>NUCLEOTIDE SEQUENCE [LARGE SCALE GENOMIC DNA]</scope>
    <source>
        <strain evidence="7">LFW-283_2</strain>
    </source>
</reference>
<feature type="transmembrane region" description="Helical" evidence="6">
    <location>
        <begin position="6"/>
        <end position="33"/>
    </location>
</feature>
<evidence type="ECO:0000256" key="2">
    <source>
        <dbReference type="ARBA" id="ARBA00008854"/>
    </source>
</evidence>
<keyword evidence="3 6" id="KW-0812">Transmembrane</keyword>
<accession>A0A5E4LME4</accession>
<dbReference type="GO" id="GO:0016020">
    <property type="term" value="C:membrane"/>
    <property type="evidence" value="ECO:0007669"/>
    <property type="project" value="UniProtKB-SubCell"/>
</dbReference>
<name>A0A5E4LME4_9ARCH</name>
<comment type="caution">
    <text evidence="7">The sequence shown here is derived from an EMBL/GenBank/DDBJ whole genome shotgun (WGS) entry which is preliminary data.</text>
</comment>
<dbReference type="PANTHER" id="PTHR34478">
    <property type="entry name" value="PROTEIN LEMA"/>
    <property type="match status" value="1"/>
</dbReference>
<sequence length="192" mass="21531">MAEFALIACVGFFVVVSILLVLFYIVSIFNGLISLKNNIDKSWANIDVVLKQRSDLIPNLVETVKGYAKYEKGVLEDLTKLRTAMMSATGPSEKARANDALSASLKSIFAVAENYPKLQANENFLKLQEQLTAMENQIADRREFYNDSVVLYNTRIASIPDSFAASMLGMQPKEYFKATEDEKKLVEVKIEN</sequence>
<dbReference type="Gene3D" id="1.20.1440.20">
    <property type="entry name" value="LemA-like domain"/>
    <property type="match status" value="1"/>
</dbReference>
<evidence type="ECO:0000256" key="6">
    <source>
        <dbReference type="SAM" id="Phobius"/>
    </source>
</evidence>
<protein>
    <submittedName>
        <fullName evidence="7">LemA family protein</fullName>
    </submittedName>
</protein>
<dbReference type="Pfam" id="PF04011">
    <property type="entry name" value="LemA"/>
    <property type="match status" value="1"/>
</dbReference>
<evidence type="ECO:0000313" key="8">
    <source>
        <dbReference type="Proteomes" id="UP000789941"/>
    </source>
</evidence>